<sequence length="661" mass="73010">MSSHKPEAHSLCIVGILCCCIISLALGQSYDYGFDVARAYHAKRQLGGDIIVTTGMPVGPGAVPSRPDIHDLQNDQDKWNLYILALDMMQWTDQSFPTSWFAISGLHGVPFEPWSEVYPTPGNEYTGYCHHQDVLFPTWHRAYVALYEQELCQRMQFIATTYTGPAKNRFESAAADCRAPYFDWASLPLTSRDSMLPASIGDNPKINVSGPHGTQTIDNPLFAYSFKPPNRGVFENVTPVSKEDVPSHQAPGTDIISQWADWTATRRAPTSTQPNAMSNNSVINTNLLLYMSQNQQRLYNLFTDYSNYTIFSNEGWSTDTTRQDSLENLHDNLHAELGGHQGHMTIVPFSAFDPLFFLHHCNVDRIFAIWQGLHPDSWIVPQAARMNSYTTSVGQILDSASPLTPFYSNVNGDFWTSDMLRDTAALGYTYSELASSGISLSNKTSILNGQAQLTTIVNRLYDAYSPNSLKAQSKRADRRGNPVGHGCDEEGWYMGRGRRSIASLPVTKIISEQGMYREWIANVRVMRQALDGPFSVNLDLSDLDGQTLHVGSMGVFASPPSIASQKKLAPGAEYIAGTVPLTAALVDEVAEGTLASMDHGDVEPFLREHLSTRVIRGDGAEADPAGVAGLTIEVVSWPVQATSSEEQLPTWGEADYKNRIM</sequence>
<dbReference type="SUPFAM" id="SSF48056">
    <property type="entry name" value="Di-copper centre-containing domain"/>
    <property type="match status" value="1"/>
</dbReference>
<dbReference type="InterPro" id="IPR050316">
    <property type="entry name" value="Tyrosinase/Hemocyanin"/>
</dbReference>
<dbReference type="AlphaFoldDB" id="A0A2P5IEE2"/>
<keyword evidence="3" id="KW-0560">Oxidoreductase</keyword>
<protein>
    <submittedName>
        <fullName evidence="8">Tyrosinase</fullName>
    </submittedName>
</protein>
<dbReference type="Gene3D" id="1.10.1280.10">
    <property type="entry name" value="Di-copper center containing domain from catechol oxidase"/>
    <property type="match status" value="1"/>
</dbReference>
<evidence type="ECO:0000259" key="6">
    <source>
        <dbReference type="PROSITE" id="PS00497"/>
    </source>
</evidence>
<accession>A0A2P5IEE2</accession>
<proteinExistence type="predicted"/>
<comment type="cofactor">
    <cofactor evidence="1">
        <name>Cu(2+)</name>
        <dbReference type="ChEBI" id="CHEBI:29036"/>
    </cofactor>
</comment>
<dbReference type="PRINTS" id="PR00092">
    <property type="entry name" value="TYROSINASE"/>
</dbReference>
<dbReference type="STRING" id="158607.A0A2P5IEE2"/>
<dbReference type="InterPro" id="IPR008922">
    <property type="entry name" value="Di-copper_centre_dom_sf"/>
</dbReference>
<feature type="chain" id="PRO_5015149572" evidence="5">
    <location>
        <begin position="28"/>
        <end position="661"/>
    </location>
</feature>
<name>A0A2P5IEE2_DIAHE</name>
<feature type="domain" description="Tyrosinase copper-binding" evidence="6">
    <location>
        <begin position="130"/>
        <end position="148"/>
    </location>
</feature>
<dbReference type="Pfam" id="PF00264">
    <property type="entry name" value="Tyrosinase"/>
    <property type="match status" value="1"/>
</dbReference>
<dbReference type="PROSITE" id="PS00498">
    <property type="entry name" value="TYROSINASE_2"/>
    <property type="match status" value="1"/>
</dbReference>
<keyword evidence="9" id="KW-1185">Reference proteome</keyword>
<feature type="domain" description="Tyrosinase copper-binding" evidence="7">
    <location>
        <begin position="353"/>
        <end position="364"/>
    </location>
</feature>
<evidence type="ECO:0000256" key="1">
    <source>
        <dbReference type="ARBA" id="ARBA00001973"/>
    </source>
</evidence>
<reference evidence="8" key="1">
    <citation type="submission" date="2017-09" db="EMBL/GenBank/DDBJ databases">
        <title>Polyketide synthases of a Diaporthe helianthi virulent isolate.</title>
        <authorList>
            <person name="Baroncelli R."/>
        </authorList>
    </citation>
    <scope>NUCLEOTIDE SEQUENCE [LARGE SCALE GENOMIC DNA]</scope>
    <source>
        <strain evidence="8">7/96</strain>
    </source>
</reference>
<keyword evidence="2" id="KW-0479">Metal-binding</keyword>
<dbReference type="PANTHER" id="PTHR11474:SF32">
    <property type="entry name" value="TYROSINASE"/>
    <property type="match status" value="1"/>
</dbReference>
<dbReference type="EMBL" id="MAVT02000029">
    <property type="protein sequence ID" value="POS80870.1"/>
    <property type="molecule type" value="Genomic_DNA"/>
</dbReference>
<dbReference type="Pfam" id="PF18132">
    <property type="entry name" value="Tyrosinase_C"/>
    <property type="match status" value="1"/>
</dbReference>
<evidence type="ECO:0000256" key="4">
    <source>
        <dbReference type="ARBA" id="ARBA00023033"/>
    </source>
</evidence>
<dbReference type="GO" id="GO:0004497">
    <property type="term" value="F:monooxygenase activity"/>
    <property type="evidence" value="ECO:0007669"/>
    <property type="project" value="UniProtKB-KW"/>
</dbReference>
<gene>
    <name evidence="8" type="ORF">DHEL01_v200737</name>
</gene>
<keyword evidence="5" id="KW-0732">Signal</keyword>
<dbReference type="Proteomes" id="UP000094444">
    <property type="component" value="Unassembled WGS sequence"/>
</dbReference>
<dbReference type="InterPro" id="IPR002227">
    <property type="entry name" value="Tyrosinase_Cu-bd"/>
</dbReference>
<evidence type="ECO:0000256" key="3">
    <source>
        <dbReference type="ARBA" id="ARBA00023002"/>
    </source>
</evidence>
<dbReference type="InterPro" id="IPR041640">
    <property type="entry name" value="Tyrosinase_C"/>
</dbReference>
<evidence type="ECO:0000256" key="2">
    <source>
        <dbReference type="ARBA" id="ARBA00022723"/>
    </source>
</evidence>
<dbReference type="InParanoid" id="A0A2P5IEE2"/>
<evidence type="ECO:0000256" key="5">
    <source>
        <dbReference type="SAM" id="SignalP"/>
    </source>
</evidence>
<dbReference type="PANTHER" id="PTHR11474">
    <property type="entry name" value="TYROSINASE FAMILY MEMBER"/>
    <property type="match status" value="1"/>
</dbReference>
<dbReference type="PROSITE" id="PS00497">
    <property type="entry name" value="TYROSINASE_1"/>
    <property type="match status" value="1"/>
</dbReference>
<evidence type="ECO:0000313" key="8">
    <source>
        <dbReference type="EMBL" id="POS80870.1"/>
    </source>
</evidence>
<dbReference type="GO" id="GO:0046872">
    <property type="term" value="F:metal ion binding"/>
    <property type="evidence" value="ECO:0007669"/>
    <property type="project" value="UniProtKB-KW"/>
</dbReference>
<organism evidence="8 9">
    <name type="scientific">Diaporthe helianthi</name>
    <dbReference type="NCBI Taxonomy" id="158607"/>
    <lineage>
        <taxon>Eukaryota</taxon>
        <taxon>Fungi</taxon>
        <taxon>Dikarya</taxon>
        <taxon>Ascomycota</taxon>
        <taxon>Pezizomycotina</taxon>
        <taxon>Sordariomycetes</taxon>
        <taxon>Sordariomycetidae</taxon>
        <taxon>Diaporthales</taxon>
        <taxon>Diaporthaceae</taxon>
        <taxon>Diaporthe</taxon>
    </lineage>
</organism>
<feature type="signal peptide" evidence="5">
    <location>
        <begin position="1"/>
        <end position="27"/>
    </location>
</feature>
<keyword evidence="4" id="KW-0503">Monooxygenase</keyword>
<evidence type="ECO:0000259" key="7">
    <source>
        <dbReference type="PROSITE" id="PS00498"/>
    </source>
</evidence>
<comment type="caution">
    <text evidence="8">The sequence shown here is derived from an EMBL/GenBank/DDBJ whole genome shotgun (WGS) entry which is preliminary data.</text>
</comment>
<dbReference type="OrthoDB" id="6132182at2759"/>
<evidence type="ECO:0000313" key="9">
    <source>
        <dbReference type="Proteomes" id="UP000094444"/>
    </source>
</evidence>